<dbReference type="OrthoDB" id="282149at2759"/>
<dbReference type="GO" id="GO:0005739">
    <property type="term" value="C:mitochondrion"/>
    <property type="evidence" value="ECO:0007669"/>
    <property type="project" value="TreeGrafter"/>
</dbReference>
<proteinExistence type="inferred from homology"/>
<evidence type="ECO:0000313" key="4">
    <source>
        <dbReference type="Proteomes" id="UP000612055"/>
    </source>
</evidence>
<organism evidence="3 4">
    <name type="scientific">Edaphochlamys debaryana</name>
    <dbReference type="NCBI Taxonomy" id="47281"/>
    <lineage>
        <taxon>Eukaryota</taxon>
        <taxon>Viridiplantae</taxon>
        <taxon>Chlorophyta</taxon>
        <taxon>core chlorophytes</taxon>
        <taxon>Chlorophyceae</taxon>
        <taxon>CS clade</taxon>
        <taxon>Chlamydomonadales</taxon>
        <taxon>Chlamydomonadales incertae sedis</taxon>
        <taxon>Edaphochlamys</taxon>
    </lineage>
</organism>
<dbReference type="Proteomes" id="UP000612055">
    <property type="component" value="Unassembled WGS sequence"/>
</dbReference>
<dbReference type="AlphaFoldDB" id="A0A835XFW8"/>
<keyword evidence="2" id="KW-1015">Disulfide bond</keyword>
<evidence type="ECO:0008006" key="5">
    <source>
        <dbReference type="Google" id="ProtNLM"/>
    </source>
</evidence>
<evidence type="ECO:0000313" key="3">
    <source>
        <dbReference type="EMBL" id="KAG2482287.1"/>
    </source>
</evidence>
<keyword evidence="4" id="KW-1185">Reference proteome</keyword>
<evidence type="ECO:0000256" key="2">
    <source>
        <dbReference type="ARBA" id="ARBA00023157"/>
    </source>
</evidence>
<protein>
    <recommendedName>
        <fullName evidence="5">Cytochrome c oxidase assembly factor 5</fullName>
    </recommendedName>
</protein>
<dbReference type="PANTHER" id="PTHR28627:SF1">
    <property type="entry name" value="CYTOCHROME C OXIDASE ASSEMBLY FACTOR 5"/>
    <property type="match status" value="1"/>
</dbReference>
<dbReference type="GO" id="GO:0033617">
    <property type="term" value="P:mitochondrial respiratory chain complex IV assembly"/>
    <property type="evidence" value="ECO:0007669"/>
    <property type="project" value="TreeGrafter"/>
</dbReference>
<dbReference type="Pfam" id="PF10203">
    <property type="entry name" value="Pet191_N"/>
    <property type="match status" value="1"/>
</dbReference>
<dbReference type="PANTHER" id="PTHR28627">
    <property type="entry name" value="CYTOCHROME C OXIDASE ASSEMBLY FACTOR 5"/>
    <property type="match status" value="1"/>
</dbReference>
<sequence>MSTSCKGLLAKYAECIRNTECMKVRQKDVKDCMAEHAPECEQYRYSLFQCRRGQMDARTRIQGNKGY</sequence>
<gene>
    <name evidence="3" type="ORF">HYH03_018772</name>
</gene>
<reference evidence="3" key="1">
    <citation type="journal article" date="2020" name="bioRxiv">
        <title>Comparative genomics of Chlamydomonas.</title>
        <authorList>
            <person name="Craig R.J."/>
            <person name="Hasan A.R."/>
            <person name="Ness R.W."/>
            <person name="Keightley P.D."/>
        </authorList>
    </citation>
    <scope>NUCLEOTIDE SEQUENCE</scope>
    <source>
        <strain evidence="3">CCAP 11/70</strain>
    </source>
</reference>
<comment type="caution">
    <text evidence="3">The sequence shown here is derived from an EMBL/GenBank/DDBJ whole genome shotgun (WGS) entry which is preliminary data.</text>
</comment>
<comment type="similarity">
    <text evidence="1">Belongs to the PET191 family.</text>
</comment>
<evidence type="ECO:0000256" key="1">
    <source>
        <dbReference type="ARBA" id="ARBA00007785"/>
    </source>
</evidence>
<dbReference type="EMBL" id="JAEHOE010000236">
    <property type="protein sequence ID" value="KAG2482287.1"/>
    <property type="molecule type" value="Genomic_DNA"/>
</dbReference>
<name>A0A835XFW8_9CHLO</name>
<accession>A0A835XFW8</accession>
<dbReference type="InterPro" id="IPR018793">
    <property type="entry name" value="Cyt_c_oxidase_assmbl_Pet191"/>
</dbReference>